<evidence type="ECO:0000256" key="1">
    <source>
        <dbReference type="SAM" id="MobiDB-lite"/>
    </source>
</evidence>
<name>A0A0C2A4K1_9BACT</name>
<evidence type="ECO:0000313" key="3">
    <source>
        <dbReference type="Proteomes" id="UP000031599"/>
    </source>
</evidence>
<dbReference type="EMBL" id="JMCC02000013">
    <property type="protein sequence ID" value="KIG18303.1"/>
    <property type="molecule type" value="Genomic_DNA"/>
</dbReference>
<reference evidence="2 3" key="1">
    <citation type="submission" date="2014-12" db="EMBL/GenBank/DDBJ databases">
        <title>Genome assembly of Enhygromyxa salina DSM 15201.</title>
        <authorList>
            <person name="Sharma G."/>
            <person name="Subramanian S."/>
        </authorList>
    </citation>
    <scope>NUCLEOTIDE SEQUENCE [LARGE SCALE GENOMIC DNA]</scope>
    <source>
        <strain evidence="2 3">DSM 15201</strain>
    </source>
</reference>
<dbReference type="Proteomes" id="UP000031599">
    <property type="component" value="Unassembled WGS sequence"/>
</dbReference>
<protein>
    <submittedName>
        <fullName evidence="2">Uncharacterized protein</fullName>
    </submittedName>
</protein>
<evidence type="ECO:0000313" key="2">
    <source>
        <dbReference type="EMBL" id="KIG18303.1"/>
    </source>
</evidence>
<organism evidence="2 3">
    <name type="scientific">Enhygromyxa salina</name>
    <dbReference type="NCBI Taxonomy" id="215803"/>
    <lineage>
        <taxon>Bacteria</taxon>
        <taxon>Pseudomonadati</taxon>
        <taxon>Myxococcota</taxon>
        <taxon>Polyangia</taxon>
        <taxon>Nannocystales</taxon>
        <taxon>Nannocystaceae</taxon>
        <taxon>Enhygromyxa</taxon>
    </lineage>
</organism>
<proteinExistence type="predicted"/>
<dbReference type="AlphaFoldDB" id="A0A0C2A4K1"/>
<feature type="region of interest" description="Disordered" evidence="1">
    <location>
        <begin position="1"/>
        <end position="38"/>
    </location>
</feature>
<gene>
    <name evidence="2" type="ORF">DB30_01412</name>
</gene>
<accession>A0A0C2A4K1</accession>
<comment type="caution">
    <text evidence="2">The sequence shown here is derived from an EMBL/GenBank/DDBJ whole genome shotgun (WGS) entry which is preliminary data.</text>
</comment>
<sequence length="38" mass="4187">MRRRVEPQQPANALPKPNEHVRARIGTPAPRAGSARAE</sequence>